<evidence type="ECO:0000313" key="14">
    <source>
        <dbReference type="EMBL" id="GEC97864.1"/>
    </source>
</evidence>
<dbReference type="STRING" id="1272.GCA_900014985_00126"/>
<evidence type="ECO:0000256" key="8">
    <source>
        <dbReference type="ARBA" id="ARBA00023065"/>
    </source>
</evidence>
<evidence type="ECO:0000256" key="11">
    <source>
        <dbReference type="ARBA" id="ARBA00045497"/>
    </source>
</evidence>
<dbReference type="SUPFAM" id="SSF144083">
    <property type="entry name" value="Magnesium transport protein CorA, transmembrane region"/>
    <property type="match status" value="1"/>
</dbReference>
<evidence type="ECO:0000256" key="3">
    <source>
        <dbReference type="ARBA" id="ARBA00022448"/>
    </source>
</evidence>
<dbReference type="CDD" id="cd12830">
    <property type="entry name" value="MtCorA-like"/>
    <property type="match status" value="1"/>
</dbReference>
<keyword evidence="9 12" id="KW-0472">Membrane</keyword>
<keyword evidence="15" id="KW-1185">Reference proteome</keyword>
<feature type="transmembrane region" description="Helical" evidence="12">
    <location>
        <begin position="314"/>
        <end position="333"/>
    </location>
</feature>
<keyword evidence="8 12" id="KW-0406">Ion transport</keyword>
<sequence length="371" mass="41321">MSIVENAIYRDGRRVESPGSLEDTYRLLQSVLDDAQRASDQAAPAAAPAADDDASHPGAEGGVVAPRPAEDTVVAWISLYRPSREEIASLAEHFQLHELAVEDTVQAHQRPKMERYGHTLFTVIRPAVYQDETETVEIGEIHIFTGPNFVITIRHSESSGVSKVRKRVEADPDLLRTGPDGILYALLDQIVDDYFPVLSGLENDIDEIGDALFAGQSNVSQRIYELGREISDFHRGVAPLSEVMRRFFAGFSKYRTDEELQHRLRDVLDHVIQVTGKLESMRSSLGDAMSLDSTLTTARQNEAAMVQNEQMKKISSWAAILFAPSIVGSIYGMNFKNMPELDWALGYPMALVLMVLVGVVLYVVFKIKNWL</sequence>
<proteinExistence type="inferred from homology"/>
<dbReference type="GO" id="GO:0005886">
    <property type="term" value="C:plasma membrane"/>
    <property type="evidence" value="ECO:0007669"/>
    <property type="project" value="UniProtKB-SubCell"/>
</dbReference>
<dbReference type="FunFam" id="1.20.58.340:FF:000004">
    <property type="entry name" value="Magnesium transport protein CorA"/>
    <property type="match status" value="1"/>
</dbReference>
<evidence type="ECO:0000256" key="1">
    <source>
        <dbReference type="ARBA" id="ARBA00004651"/>
    </source>
</evidence>
<reference evidence="14 15" key="1">
    <citation type="submission" date="2019-06" db="EMBL/GenBank/DDBJ databases">
        <title>Whole genome shotgun sequence of Kocuria varians NBRC 15358.</title>
        <authorList>
            <person name="Hosoyama A."/>
            <person name="Uohara A."/>
            <person name="Ohji S."/>
            <person name="Ichikawa N."/>
        </authorList>
    </citation>
    <scope>NUCLEOTIDE SEQUENCE [LARGE SCALE GENOMIC DNA]</scope>
    <source>
        <strain evidence="14 15">NBRC 15358</strain>
    </source>
</reference>
<evidence type="ECO:0000256" key="12">
    <source>
        <dbReference type="RuleBase" id="RU362010"/>
    </source>
</evidence>
<dbReference type="RefSeq" id="WP_141268382.1">
    <property type="nucleotide sequence ID" value="NZ_BJNW01000001.1"/>
</dbReference>
<evidence type="ECO:0000256" key="4">
    <source>
        <dbReference type="ARBA" id="ARBA00022475"/>
    </source>
</evidence>
<dbReference type="Gene3D" id="3.30.460.20">
    <property type="entry name" value="CorA soluble domain-like"/>
    <property type="match status" value="1"/>
</dbReference>
<evidence type="ECO:0000256" key="10">
    <source>
        <dbReference type="ARBA" id="ARBA00034269"/>
    </source>
</evidence>
<accession>A0A4Y4D2A2</accession>
<dbReference type="GO" id="GO:0050897">
    <property type="term" value="F:cobalt ion binding"/>
    <property type="evidence" value="ECO:0007669"/>
    <property type="project" value="TreeGrafter"/>
</dbReference>
<dbReference type="GO" id="GO:0015087">
    <property type="term" value="F:cobalt ion transmembrane transporter activity"/>
    <property type="evidence" value="ECO:0007669"/>
    <property type="project" value="UniProtKB-UniRule"/>
</dbReference>
<dbReference type="EMBL" id="BJNW01000001">
    <property type="protein sequence ID" value="GEC97864.1"/>
    <property type="molecule type" value="Genomic_DNA"/>
</dbReference>
<dbReference type="NCBIfam" id="TIGR00383">
    <property type="entry name" value="corA"/>
    <property type="match status" value="1"/>
</dbReference>
<dbReference type="PANTHER" id="PTHR46494:SF1">
    <property type="entry name" value="CORA FAMILY METAL ION TRANSPORTER (EUROFUNG)"/>
    <property type="match status" value="1"/>
</dbReference>
<dbReference type="Pfam" id="PF01544">
    <property type="entry name" value="CorA"/>
    <property type="match status" value="1"/>
</dbReference>
<gene>
    <name evidence="12 14" type="primary">corA</name>
    <name evidence="14" type="ORF">KVA01_00190</name>
</gene>
<comment type="similarity">
    <text evidence="2 12">Belongs to the CorA metal ion transporter (MIT) (TC 1.A.35) family.</text>
</comment>
<protein>
    <recommendedName>
        <fullName evidence="12">Magnesium transport protein CorA</fullName>
    </recommendedName>
</protein>
<dbReference type="InterPro" id="IPR045861">
    <property type="entry name" value="CorA_cytoplasmic_dom"/>
</dbReference>
<dbReference type="AlphaFoldDB" id="A0A4Y4D2A2"/>
<dbReference type="Proteomes" id="UP000315730">
    <property type="component" value="Unassembled WGS sequence"/>
</dbReference>
<comment type="catalytic activity">
    <reaction evidence="10">
        <text>Mg(2+)(in) = Mg(2+)(out)</text>
        <dbReference type="Rhea" id="RHEA:29827"/>
        <dbReference type="ChEBI" id="CHEBI:18420"/>
    </reaction>
</comment>
<keyword evidence="7 12" id="KW-1133">Transmembrane helix</keyword>
<name>A0A4Y4D2A2_KOCVA</name>
<evidence type="ECO:0000256" key="13">
    <source>
        <dbReference type="SAM" id="MobiDB-lite"/>
    </source>
</evidence>
<dbReference type="OrthoDB" id="9803416at2"/>
<keyword evidence="5 12" id="KW-0812">Transmembrane</keyword>
<feature type="transmembrane region" description="Helical" evidence="12">
    <location>
        <begin position="345"/>
        <end position="365"/>
    </location>
</feature>
<comment type="subcellular location">
    <subcellularLocation>
        <location evidence="1">Cell membrane</location>
        <topology evidence="1">Multi-pass membrane protein</topology>
    </subcellularLocation>
    <subcellularLocation>
        <location evidence="12">Membrane</location>
        <topology evidence="12">Multi-pass membrane protein</topology>
    </subcellularLocation>
</comment>
<dbReference type="GO" id="GO:0015095">
    <property type="term" value="F:magnesium ion transmembrane transporter activity"/>
    <property type="evidence" value="ECO:0007669"/>
    <property type="project" value="UniProtKB-UniRule"/>
</dbReference>
<dbReference type="InterPro" id="IPR045863">
    <property type="entry name" value="CorA_TM1_TM2"/>
</dbReference>
<evidence type="ECO:0000313" key="15">
    <source>
        <dbReference type="Proteomes" id="UP000315730"/>
    </source>
</evidence>
<keyword evidence="4 12" id="KW-1003">Cell membrane</keyword>
<dbReference type="GO" id="GO:0000287">
    <property type="term" value="F:magnesium ion binding"/>
    <property type="evidence" value="ECO:0007669"/>
    <property type="project" value="TreeGrafter"/>
</dbReference>
<dbReference type="InterPro" id="IPR002523">
    <property type="entry name" value="MgTranspt_CorA/ZnTranspt_ZntB"/>
</dbReference>
<evidence type="ECO:0000256" key="5">
    <source>
        <dbReference type="ARBA" id="ARBA00022692"/>
    </source>
</evidence>
<dbReference type="InterPro" id="IPR004488">
    <property type="entry name" value="Mg/Co-transport_prot_CorA"/>
</dbReference>
<dbReference type="Gene3D" id="1.20.58.340">
    <property type="entry name" value="Magnesium transport protein CorA, transmembrane region"/>
    <property type="match status" value="2"/>
</dbReference>
<feature type="region of interest" description="Disordered" evidence="13">
    <location>
        <begin position="36"/>
        <end position="65"/>
    </location>
</feature>
<dbReference type="PANTHER" id="PTHR46494">
    <property type="entry name" value="CORA FAMILY METAL ION TRANSPORTER (EUROFUNG)"/>
    <property type="match status" value="1"/>
</dbReference>
<evidence type="ECO:0000256" key="7">
    <source>
        <dbReference type="ARBA" id="ARBA00022989"/>
    </source>
</evidence>
<comment type="function">
    <text evidence="11">Mediates influx of magnesium ions. Alternates between open and closed states. Activated by low cytoplasmic Mg(2+) levels. Inactive when cytoplasmic Mg(2+) levels are high.</text>
</comment>
<keyword evidence="6 12" id="KW-0460">Magnesium</keyword>
<dbReference type="SUPFAM" id="SSF143865">
    <property type="entry name" value="CorA soluble domain-like"/>
    <property type="match status" value="1"/>
</dbReference>
<evidence type="ECO:0000256" key="6">
    <source>
        <dbReference type="ARBA" id="ARBA00022842"/>
    </source>
</evidence>
<organism evidence="14 15">
    <name type="scientific">Kocuria varians</name>
    <name type="common">Micrococcus varians</name>
    <dbReference type="NCBI Taxonomy" id="1272"/>
    <lineage>
        <taxon>Bacteria</taxon>
        <taxon>Bacillati</taxon>
        <taxon>Actinomycetota</taxon>
        <taxon>Actinomycetes</taxon>
        <taxon>Micrococcales</taxon>
        <taxon>Micrococcaceae</taxon>
        <taxon>Kocuria</taxon>
    </lineage>
</organism>
<feature type="compositionally biased region" description="Low complexity" evidence="13">
    <location>
        <begin position="38"/>
        <end position="49"/>
    </location>
</feature>
<comment type="caution">
    <text evidence="14">The sequence shown here is derived from an EMBL/GenBank/DDBJ whole genome shotgun (WGS) entry which is preliminary data.</text>
</comment>
<evidence type="ECO:0000256" key="9">
    <source>
        <dbReference type="ARBA" id="ARBA00023136"/>
    </source>
</evidence>
<evidence type="ECO:0000256" key="2">
    <source>
        <dbReference type="ARBA" id="ARBA00009765"/>
    </source>
</evidence>
<keyword evidence="3 12" id="KW-0813">Transport</keyword>